<gene>
    <name evidence="1" type="ORF">JYZ213_LOCUS47169</name>
</gene>
<dbReference type="Proteomes" id="UP000663845">
    <property type="component" value="Unassembled WGS sequence"/>
</dbReference>
<accession>A0A815Y506</accession>
<sequence>LLDFINEYSSKFVVDGNGAIGFGVVFVTIQTVRGSTTPFTTRQLPPSSRVD</sequence>
<evidence type="ECO:0000313" key="1">
    <source>
        <dbReference type="EMBL" id="CAF1566825.1"/>
    </source>
</evidence>
<evidence type="ECO:0000313" key="2">
    <source>
        <dbReference type="Proteomes" id="UP000663845"/>
    </source>
</evidence>
<organism evidence="1 2">
    <name type="scientific">Adineta steineri</name>
    <dbReference type="NCBI Taxonomy" id="433720"/>
    <lineage>
        <taxon>Eukaryota</taxon>
        <taxon>Metazoa</taxon>
        <taxon>Spiralia</taxon>
        <taxon>Gnathifera</taxon>
        <taxon>Rotifera</taxon>
        <taxon>Eurotatoria</taxon>
        <taxon>Bdelloidea</taxon>
        <taxon>Adinetida</taxon>
        <taxon>Adinetidae</taxon>
        <taxon>Adineta</taxon>
    </lineage>
</organism>
<name>A0A815Y506_9BILA</name>
<comment type="caution">
    <text evidence="1">The sequence shown here is derived from an EMBL/GenBank/DDBJ whole genome shotgun (WGS) entry which is preliminary data.</text>
</comment>
<proteinExistence type="predicted"/>
<reference evidence="1" key="1">
    <citation type="submission" date="2021-02" db="EMBL/GenBank/DDBJ databases">
        <authorList>
            <person name="Nowell W R."/>
        </authorList>
    </citation>
    <scope>NUCLEOTIDE SEQUENCE</scope>
</reference>
<feature type="non-terminal residue" evidence="1">
    <location>
        <position position="1"/>
    </location>
</feature>
<dbReference type="AlphaFoldDB" id="A0A815Y506"/>
<protein>
    <submittedName>
        <fullName evidence="1">Uncharacterized protein</fullName>
    </submittedName>
</protein>
<dbReference type="EMBL" id="CAJNOG010007879">
    <property type="protein sequence ID" value="CAF1566825.1"/>
    <property type="molecule type" value="Genomic_DNA"/>
</dbReference>